<reference evidence="4 5" key="1">
    <citation type="journal article" date="2011" name="Proc. Natl. Acad. Sci. U.S.A.">
        <title>Niche of harmful alga Aureococcus anophagefferens revealed through ecogenomics.</title>
        <authorList>
            <person name="Gobler C.J."/>
            <person name="Berry D.L."/>
            <person name="Dyhrman S.T."/>
            <person name="Wilhelm S.W."/>
            <person name="Salamov A."/>
            <person name="Lobanov A.V."/>
            <person name="Zhang Y."/>
            <person name="Collier J.L."/>
            <person name="Wurch L.L."/>
            <person name="Kustka A.B."/>
            <person name="Dill B.D."/>
            <person name="Shah M."/>
            <person name="VerBerkmoes N.C."/>
            <person name="Kuo A."/>
            <person name="Terry A."/>
            <person name="Pangilinan J."/>
            <person name="Lindquist E.A."/>
            <person name="Lucas S."/>
            <person name="Paulsen I.T."/>
            <person name="Hattenrath-Lehmann T.K."/>
            <person name="Talmage S.C."/>
            <person name="Walker E.A."/>
            <person name="Koch F."/>
            <person name="Burson A.M."/>
            <person name="Marcoval M.A."/>
            <person name="Tang Y.Z."/>
            <person name="Lecleir G.R."/>
            <person name="Coyne K.J."/>
            <person name="Berg G.M."/>
            <person name="Bertrand E.M."/>
            <person name="Saito M.A."/>
            <person name="Gladyshev V.N."/>
            <person name="Grigoriev I.V."/>
        </authorList>
    </citation>
    <scope>NUCLEOTIDE SEQUENCE [LARGE SCALE GENOMIC DNA]</scope>
    <source>
        <strain evidence="5">CCMP 1984</strain>
    </source>
</reference>
<evidence type="ECO:0000259" key="3">
    <source>
        <dbReference type="PROSITE" id="PS52004"/>
    </source>
</evidence>
<dbReference type="InterPro" id="IPR016039">
    <property type="entry name" value="Thiolase-like"/>
</dbReference>
<dbReference type="GO" id="GO:0004312">
    <property type="term" value="F:fatty acid synthase activity"/>
    <property type="evidence" value="ECO:0007669"/>
    <property type="project" value="TreeGrafter"/>
</dbReference>
<dbReference type="AlphaFoldDB" id="F0YQJ3"/>
<dbReference type="InterPro" id="IPR014030">
    <property type="entry name" value="Ketoacyl_synth_N"/>
</dbReference>
<dbReference type="InParanoid" id="F0YQJ3"/>
<dbReference type="PANTHER" id="PTHR43775:SF37">
    <property type="entry name" value="SI:DKEY-61P9.11"/>
    <property type="match status" value="1"/>
</dbReference>
<name>F0YQJ3_AURAN</name>
<dbReference type="eggNOG" id="KOG1202">
    <property type="taxonomic scope" value="Eukaryota"/>
</dbReference>
<protein>
    <recommendedName>
        <fullName evidence="3">Ketosynthase family 3 (KS3) domain-containing protein</fullName>
    </recommendedName>
</protein>
<gene>
    <name evidence="4" type="ORF">AURANDRAFT_17814</name>
</gene>
<organism evidence="5">
    <name type="scientific">Aureococcus anophagefferens</name>
    <name type="common">Harmful bloom alga</name>
    <dbReference type="NCBI Taxonomy" id="44056"/>
    <lineage>
        <taxon>Eukaryota</taxon>
        <taxon>Sar</taxon>
        <taxon>Stramenopiles</taxon>
        <taxon>Ochrophyta</taxon>
        <taxon>Pelagophyceae</taxon>
        <taxon>Pelagomonadales</taxon>
        <taxon>Pelagomonadaceae</taxon>
        <taxon>Aureococcus</taxon>
    </lineage>
</organism>
<keyword evidence="5" id="KW-1185">Reference proteome</keyword>
<dbReference type="GO" id="GO:0006633">
    <property type="term" value="P:fatty acid biosynthetic process"/>
    <property type="evidence" value="ECO:0007669"/>
    <property type="project" value="TreeGrafter"/>
</dbReference>
<evidence type="ECO:0000313" key="5">
    <source>
        <dbReference type="Proteomes" id="UP000002729"/>
    </source>
</evidence>
<dbReference type="Pfam" id="PF00109">
    <property type="entry name" value="ketoacyl-synt"/>
    <property type="match status" value="1"/>
</dbReference>
<sequence>AGRLSYSMGLQGPSLAIDTGCSSALVSTHLCSASLRLRECSDACAFGTNFLVQEANLGLHHGGITSSLGRCHTFDQRADGY</sequence>
<dbReference type="InterPro" id="IPR020841">
    <property type="entry name" value="PKS_Beta-ketoAc_synthase_dom"/>
</dbReference>
<dbReference type="SUPFAM" id="SSF53901">
    <property type="entry name" value="Thiolase-like"/>
    <property type="match status" value="1"/>
</dbReference>
<feature type="non-terminal residue" evidence="4">
    <location>
        <position position="1"/>
    </location>
</feature>
<feature type="domain" description="Ketosynthase family 3 (KS3)" evidence="3">
    <location>
        <begin position="1"/>
        <end position="81"/>
    </location>
</feature>
<accession>F0YQJ3</accession>
<dbReference type="Gene3D" id="3.40.47.10">
    <property type="match status" value="1"/>
</dbReference>
<dbReference type="RefSeq" id="XP_009042685.1">
    <property type="nucleotide sequence ID" value="XM_009044437.1"/>
</dbReference>
<evidence type="ECO:0000256" key="2">
    <source>
        <dbReference type="ARBA" id="ARBA00022553"/>
    </source>
</evidence>
<dbReference type="InterPro" id="IPR050091">
    <property type="entry name" value="PKS_NRPS_Biosynth_Enz"/>
</dbReference>
<dbReference type="Proteomes" id="UP000002729">
    <property type="component" value="Unassembled WGS sequence"/>
</dbReference>
<dbReference type="PANTHER" id="PTHR43775">
    <property type="entry name" value="FATTY ACID SYNTHASE"/>
    <property type="match status" value="1"/>
</dbReference>
<dbReference type="KEGG" id="aaf:AURANDRAFT_17814"/>
<dbReference type="OrthoDB" id="329835at2759"/>
<evidence type="ECO:0000256" key="1">
    <source>
        <dbReference type="ARBA" id="ARBA00022450"/>
    </source>
</evidence>
<evidence type="ECO:0000313" key="4">
    <source>
        <dbReference type="EMBL" id="EGB02616.1"/>
    </source>
</evidence>
<dbReference type="EMBL" id="GL833405">
    <property type="protein sequence ID" value="EGB02616.1"/>
    <property type="molecule type" value="Genomic_DNA"/>
</dbReference>
<dbReference type="PROSITE" id="PS52004">
    <property type="entry name" value="KS3_2"/>
    <property type="match status" value="1"/>
</dbReference>
<keyword evidence="2" id="KW-0597">Phosphoprotein</keyword>
<proteinExistence type="predicted"/>
<dbReference type="GeneID" id="20218899"/>
<keyword evidence="1" id="KW-0596">Phosphopantetheine</keyword>
<feature type="non-terminal residue" evidence="4">
    <location>
        <position position="81"/>
    </location>
</feature>